<evidence type="ECO:0000313" key="4">
    <source>
        <dbReference type="Proteomes" id="UP000683428"/>
    </source>
</evidence>
<accession>A0A975SME8</accession>
<name>A0A975SME8_9RHOO</name>
<feature type="domain" description="AMMECR1" evidence="2">
    <location>
        <begin position="12"/>
        <end position="195"/>
    </location>
</feature>
<dbReference type="PROSITE" id="PS51112">
    <property type="entry name" value="AMMECR1"/>
    <property type="match status" value="1"/>
</dbReference>
<dbReference type="Proteomes" id="UP000683428">
    <property type="component" value="Chromosome"/>
</dbReference>
<dbReference type="KEGG" id="aiq:Azoinq_14655"/>
<evidence type="ECO:0000256" key="1">
    <source>
        <dbReference type="SAM" id="MobiDB-lite"/>
    </source>
</evidence>
<gene>
    <name evidence="3" type="primary">amrA</name>
    <name evidence="3" type="ORF">Azoinq_14655</name>
</gene>
<keyword evidence="4" id="KW-1185">Reference proteome</keyword>
<dbReference type="NCBIfam" id="TIGR00296">
    <property type="entry name" value="TIGR00296 family protein"/>
    <property type="match status" value="1"/>
</dbReference>
<feature type="region of interest" description="Disordered" evidence="1">
    <location>
        <begin position="28"/>
        <end position="49"/>
    </location>
</feature>
<evidence type="ECO:0000259" key="2">
    <source>
        <dbReference type="PROSITE" id="PS51112"/>
    </source>
</evidence>
<dbReference type="RefSeq" id="WP_216128128.1">
    <property type="nucleotide sequence ID" value="NZ_CP064782.1"/>
</dbReference>
<reference evidence="3" key="1">
    <citation type="submission" date="2020-11" db="EMBL/GenBank/DDBJ databases">
        <title>Azospira inquinata sp. nov.</title>
        <authorList>
            <person name="Moe W.M."/>
            <person name="Mikes M.C."/>
        </authorList>
    </citation>
    <scope>NUCLEOTIDE SEQUENCE</scope>
    <source>
        <strain evidence="3">Azo-3</strain>
    </source>
</reference>
<dbReference type="InterPro" id="IPR023473">
    <property type="entry name" value="AMMECR1"/>
</dbReference>
<sequence length="195" mass="21672">MVPPDSAPGDARLGPTLLALARNAIARELGQPEQPEPRPPERPARLAQPGATFVTLTRRGQLRGCIGSLEAYRPLAEDVAVNARAAAFRDPRFDPVDATEYPDIALEVSLLSAPEPFPVRDEGDALARLRPGEDGLVFTFQGRRATFLPQVWESLPDPETFLTQLKRKAGLPGDFWDPEVRLERYRVQHWQESQS</sequence>
<dbReference type="NCBIfam" id="TIGR04335">
    <property type="entry name" value="AmmeMemoSam_A"/>
    <property type="match status" value="1"/>
</dbReference>
<feature type="compositionally biased region" description="Basic and acidic residues" evidence="1">
    <location>
        <begin position="35"/>
        <end position="44"/>
    </location>
</feature>
<dbReference type="PANTHER" id="PTHR13016:SF0">
    <property type="entry name" value="AMME SYNDROME CANDIDATE GENE 1 PROTEIN"/>
    <property type="match status" value="1"/>
</dbReference>
<dbReference type="Pfam" id="PF01871">
    <property type="entry name" value="AMMECR1"/>
    <property type="match status" value="1"/>
</dbReference>
<proteinExistence type="predicted"/>
<protein>
    <submittedName>
        <fullName evidence="3">AmmeMemoRadiSam system protein A</fullName>
    </submittedName>
</protein>
<dbReference type="InterPro" id="IPR002733">
    <property type="entry name" value="AMMECR1_domain"/>
</dbReference>
<dbReference type="EMBL" id="CP064782">
    <property type="protein sequence ID" value="QWT49033.1"/>
    <property type="molecule type" value="Genomic_DNA"/>
</dbReference>
<evidence type="ECO:0000313" key="3">
    <source>
        <dbReference type="EMBL" id="QWT49033.1"/>
    </source>
</evidence>
<dbReference type="PANTHER" id="PTHR13016">
    <property type="entry name" value="AMMECR1 HOMOLOG"/>
    <property type="match status" value="1"/>
</dbReference>
<organism evidence="3 4">
    <name type="scientific">Azospira inquinata</name>
    <dbReference type="NCBI Taxonomy" id="2785627"/>
    <lineage>
        <taxon>Bacteria</taxon>
        <taxon>Pseudomonadati</taxon>
        <taxon>Pseudomonadota</taxon>
        <taxon>Betaproteobacteria</taxon>
        <taxon>Rhodocyclales</taxon>
        <taxon>Rhodocyclaceae</taxon>
        <taxon>Azospira</taxon>
    </lineage>
</organism>
<dbReference type="InterPro" id="IPR027623">
    <property type="entry name" value="AmmeMemoSam_A"/>
</dbReference>
<dbReference type="AlphaFoldDB" id="A0A975SME8"/>